<keyword evidence="4" id="KW-0408">Iron</keyword>
<sequence>MKISPAQKSTHFSVFAFQSLLLNSNTAIIRDLHTYGQTARIEQGLPLLNSLSVQHKGLGKKLIKKAEKITGKEFGLAKIAVIAGVGTRNYYRKLGYRLKNTYMVKRL</sequence>
<evidence type="ECO:0000256" key="4">
    <source>
        <dbReference type="ARBA" id="ARBA00023004"/>
    </source>
</evidence>
<keyword evidence="1" id="KW-0004">4Fe-4S</keyword>
<dbReference type="GO" id="GO:0046872">
    <property type="term" value="F:metal ion binding"/>
    <property type="evidence" value="ECO:0007669"/>
    <property type="project" value="UniProtKB-KW"/>
</dbReference>
<organism evidence="6 7">
    <name type="scientific">bacterium (Candidatus Gribaldobacteria) CG08_land_8_20_14_0_20_39_15</name>
    <dbReference type="NCBI Taxonomy" id="2014273"/>
    <lineage>
        <taxon>Bacteria</taxon>
        <taxon>Candidatus Gribaldobacteria</taxon>
    </lineage>
</organism>
<reference evidence="7" key="1">
    <citation type="submission" date="2017-09" db="EMBL/GenBank/DDBJ databases">
        <title>Depth-based differentiation of microbial function through sediment-hosted aquifers and enrichment of novel symbionts in the deep terrestrial subsurface.</title>
        <authorList>
            <person name="Probst A.J."/>
            <person name="Ladd B."/>
            <person name="Jarett J.K."/>
            <person name="Geller-Mcgrath D.E."/>
            <person name="Sieber C.M.K."/>
            <person name="Emerson J.B."/>
            <person name="Anantharaman K."/>
            <person name="Thomas B.C."/>
            <person name="Malmstrom R."/>
            <person name="Stieglmeier M."/>
            <person name="Klingl A."/>
            <person name="Woyke T."/>
            <person name="Ryan C.M."/>
            <person name="Banfield J.F."/>
        </authorList>
    </citation>
    <scope>NUCLEOTIDE SEQUENCE [LARGE SCALE GENOMIC DNA]</scope>
</reference>
<evidence type="ECO:0000256" key="2">
    <source>
        <dbReference type="ARBA" id="ARBA00022691"/>
    </source>
</evidence>
<dbReference type="PANTHER" id="PTHR11135">
    <property type="entry name" value="HISTONE ACETYLTRANSFERASE-RELATED"/>
    <property type="match status" value="1"/>
</dbReference>
<comment type="caution">
    <text evidence="6">The sequence shown here is derived from an EMBL/GenBank/DDBJ whole genome shotgun (WGS) entry which is preliminary data.</text>
</comment>
<dbReference type="Proteomes" id="UP000229784">
    <property type="component" value="Unassembled WGS sequence"/>
</dbReference>
<dbReference type="Gene3D" id="3.40.630.30">
    <property type="match status" value="1"/>
</dbReference>
<dbReference type="EMBL" id="PEXQ01000063">
    <property type="protein sequence ID" value="PIU14683.1"/>
    <property type="molecule type" value="Genomic_DNA"/>
</dbReference>
<gene>
    <name evidence="6" type="ORF">COT20_02600</name>
</gene>
<protein>
    <submittedName>
        <fullName evidence="6">Uncharacterized protein</fullName>
    </submittedName>
</protein>
<dbReference type="PANTHER" id="PTHR11135:SF0">
    <property type="entry name" value="ELONGATOR COMPLEX PROTEIN 3"/>
    <property type="match status" value="1"/>
</dbReference>
<dbReference type="GO" id="GO:0002926">
    <property type="term" value="P:tRNA wobble base 5-methoxycarbonylmethyl-2-thiouridinylation"/>
    <property type="evidence" value="ECO:0007669"/>
    <property type="project" value="TreeGrafter"/>
</dbReference>
<evidence type="ECO:0000256" key="5">
    <source>
        <dbReference type="ARBA" id="ARBA00023014"/>
    </source>
</evidence>
<dbReference type="InterPro" id="IPR016181">
    <property type="entry name" value="Acyl_CoA_acyltransferase"/>
</dbReference>
<dbReference type="GO" id="GO:0051539">
    <property type="term" value="F:4 iron, 4 sulfur cluster binding"/>
    <property type="evidence" value="ECO:0007669"/>
    <property type="project" value="UniProtKB-KW"/>
</dbReference>
<evidence type="ECO:0000313" key="7">
    <source>
        <dbReference type="Proteomes" id="UP000229784"/>
    </source>
</evidence>
<dbReference type="InterPro" id="IPR039661">
    <property type="entry name" value="ELP3"/>
</dbReference>
<proteinExistence type="predicted"/>
<accession>A0A2M6XU66</accession>
<dbReference type="AlphaFoldDB" id="A0A2M6XU66"/>
<evidence type="ECO:0000256" key="1">
    <source>
        <dbReference type="ARBA" id="ARBA00022485"/>
    </source>
</evidence>
<keyword evidence="5" id="KW-0411">Iron-sulfur</keyword>
<keyword evidence="2" id="KW-0949">S-adenosyl-L-methionine</keyword>
<dbReference type="GO" id="GO:0005737">
    <property type="term" value="C:cytoplasm"/>
    <property type="evidence" value="ECO:0007669"/>
    <property type="project" value="TreeGrafter"/>
</dbReference>
<keyword evidence="3" id="KW-0479">Metal-binding</keyword>
<evidence type="ECO:0000256" key="3">
    <source>
        <dbReference type="ARBA" id="ARBA00022723"/>
    </source>
</evidence>
<evidence type="ECO:0000313" key="6">
    <source>
        <dbReference type="EMBL" id="PIU14683.1"/>
    </source>
</evidence>
<name>A0A2M6XU66_9BACT</name>
<dbReference type="SUPFAM" id="SSF55729">
    <property type="entry name" value="Acyl-CoA N-acyltransferases (Nat)"/>
    <property type="match status" value="1"/>
</dbReference>